<protein>
    <recommendedName>
        <fullName evidence="4">Histidine kinase N-terminal 7TM region domain-containing protein</fullName>
    </recommendedName>
</protein>
<comment type="caution">
    <text evidence="2">The sequence shown here is derived from an EMBL/GenBank/DDBJ whole genome shotgun (WGS) entry which is preliminary data.</text>
</comment>
<sequence>MLYFSLATLLLGIAGAGYLLLEWIHHRRERRFALLWSVGLFLLFWFQIPAILSHANQSFTLTDFNIFFSFAFPISFVGNLLIYAGILSVTRPSSPRRAITFVVWAAVATILFFFFFANQNTISSRAPTFIFIFLFFMPLHILVLVELRRWWKSQELFTTRACYLGIAVLMASYALGIFQNVFVLDRSLRFPPEFWFLAVADSSALFIMQSLGTLLLLVGFFFVHQSCCKISHNRVKS</sequence>
<dbReference type="EMBL" id="MHLA01000015">
    <property type="protein sequence ID" value="OGY99492.1"/>
    <property type="molecule type" value="Genomic_DNA"/>
</dbReference>
<evidence type="ECO:0000313" key="3">
    <source>
        <dbReference type="Proteomes" id="UP000178880"/>
    </source>
</evidence>
<feature type="transmembrane region" description="Helical" evidence="1">
    <location>
        <begin position="129"/>
        <end position="149"/>
    </location>
</feature>
<dbReference type="Proteomes" id="UP000178880">
    <property type="component" value="Unassembled WGS sequence"/>
</dbReference>
<keyword evidence="1" id="KW-1133">Transmembrane helix</keyword>
<feature type="transmembrane region" description="Helical" evidence="1">
    <location>
        <begin position="194"/>
        <end position="223"/>
    </location>
</feature>
<keyword evidence="1" id="KW-0812">Transmembrane</keyword>
<accession>A0A1G2CDL6</accession>
<feature type="transmembrane region" description="Helical" evidence="1">
    <location>
        <begin position="32"/>
        <end position="52"/>
    </location>
</feature>
<gene>
    <name evidence="2" type="ORF">A2945_01385</name>
</gene>
<keyword evidence="1" id="KW-0472">Membrane</keyword>
<feature type="transmembrane region" description="Helical" evidence="1">
    <location>
        <begin position="98"/>
        <end position="117"/>
    </location>
</feature>
<proteinExistence type="predicted"/>
<dbReference type="AlphaFoldDB" id="A0A1G2CDL6"/>
<reference evidence="2 3" key="1">
    <citation type="journal article" date="2016" name="Nat. Commun.">
        <title>Thousands of microbial genomes shed light on interconnected biogeochemical processes in an aquifer system.</title>
        <authorList>
            <person name="Anantharaman K."/>
            <person name="Brown C.T."/>
            <person name="Hug L.A."/>
            <person name="Sharon I."/>
            <person name="Castelle C.J."/>
            <person name="Probst A.J."/>
            <person name="Thomas B.C."/>
            <person name="Singh A."/>
            <person name="Wilkins M.J."/>
            <person name="Karaoz U."/>
            <person name="Brodie E.L."/>
            <person name="Williams K.H."/>
            <person name="Hubbard S.S."/>
            <person name="Banfield J.F."/>
        </authorList>
    </citation>
    <scope>NUCLEOTIDE SEQUENCE [LARGE SCALE GENOMIC DNA]</scope>
</reference>
<organism evidence="2 3">
    <name type="scientific">Candidatus Liptonbacteria bacterium RIFCSPLOWO2_01_FULL_52_25</name>
    <dbReference type="NCBI Taxonomy" id="1798650"/>
    <lineage>
        <taxon>Bacteria</taxon>
        <taxon>Candidatus Liptoniibacteriota</taxon>
    </lineage>
</organism>
<evidence type="ECO:0000313" key="2">
    <source>
        <dbReference type="EMBL" id="OGY99492.1"/>
    </source>
</evidence>
<feature type="transmembrane region" description="Helical" evidence="1">
    <location>
        <begin position="161"/>
        <end position="182"/>
    </location>
</feature>
<evidence type="ECO:0008006" key="4">
    <source>
        <dbReference type="Google" id="ProtNLM"/>
    </source>
</evidence>
<evidence type="ECO:0000256" key="1">
    <source>
        <dbReference type="SAM" id="Phobius"/>
    </source>
</evidence>
<feature type="transmembrane region" description="Helical" evidence="1">
    <location>
        <begin position="64"/>
        <end position="86"/>
    </location>
</feature>
<feature type="transmembrane region" description="Helical" evidence="1">
    <location>
        <begin position="6"/>
        <end position="25"/>
    </location>
</feature>
<name>A0A1G2CDL6_9BACT</name>